<dbReference type="PANTHER" id="PTHR10257:SF3">
    <property type="entry name" value="SERINE_THREONINE-PROTEIN PHOSPHATASE 2A 56 KDA REGULATORY SUBUNIT GAMMA ISOFORM"/>
    <property type="match status" value="1"/>
</dbReference>
<dbReference type="InterPro" id="IPR002554">
    <property type="entry name" value="PP2A_B56"/>
</dbReference>
<name>A0ABD2M1L2_9BILA</name>
<accession>A0ABD2M1L2</accession>
<evidence type="ECO:0000313" key="4">
    <source>
        <dbReference type="Proteomes" id="UP001620626"/>
    </source>
</evidence>
<comment type="caution">
    <text evidence="3">The sequence shown here is derived from an EMBL/GenBank/DDBJ whole genome shotgun (WGS) entry which is preliminary data.</text>
</comment>
<comment type="similarity">
    <text evidence="1">Belongs to the phosphatase 2A regulatory subunit B56 family.</text>
</comment>
<keyword evidence="4" id="KW-1185">Reference proteome</keyword>
<evidence type="ECO:0000313" key="3">
    <source>
        <dbReference type="EMBL" id="KAL3120670.1"/>
    </source>
</evidence>
<dbReference type="FunFam" id="1.25.10.10:FF:000331">
    <property type="entry name" value="Phosphoprotein phosphatase, putative"/>
    <property type="match status" value="1"/>
</dbReference>
<evidence type="ECO:0000256" key="1">
    <source>
        <dbReference type="ARBA" id="ARBA00009745"/>
    </source>
</evidence>
<dbReference type="Proteomes" id="UP001620626">
    <property type="component" value="Unassembled WGS sequence"/>
</dbReference>
<dbReference type="AlphaFoldDB" id="A0ABD2M1L2"/>
<dbReference type="EMBL" id="JBICBT010000207">
    <property type="protein sequence ID" value="KAL3120670.1"/>
    <property type="molecule type" value="Genomic_DNA"/>
</dbReference>
<dbReference type="InterPro" id="IPR011989">
    <property type="entry name" value="ARM-like"/>
</dbReference>
<dbReference type="PANTHER" id="PTHR10257">
    <property type="entry name" value="SERINE/THREONINE PROTEIN PHOSPHATASE 2A PP2A REGULATORY SUBUNIT B"/>
    <property type="match status" value="1"/>
</dbReference>
<sequence>MLSSAGGWEWEVRTRADSVEQFLETQQWQQKWPEQGQQESGTELENSNMTSIEEDGALVPLPTLREAICDPIRQRKLFVQKLRQCQKMLDFGDPMKQKQEKEVKADALKELNEFVAIGRNSALLANEEIGTELFKTMECNLFRVLPPSAYSPQWSESNSEDLFGSSPSSSLFLEPAWPHLHLVYRLLRQLIDRLSAEQLDPFISDCFCLNALELLRSADSREREKARQIVHGIYTKLTERRTGIRKQMANILLSHTFESMPFNGLDELLQILGDIINGFNVPLKEEHRQFLFRVLLPLHKSPALPMFFSKLAYCVMLFVEKDASLAKPVIKSLLRNWPSKSGIREILFITELDEILSQVGEDQFRVIMKPLVGRLVRCTTSQNARLAERALLLWKSPKMLTFLKDHSQLAFPEAIRAIDKAQRHWSSGVIAMSAKTMDALRMALTEADKQKQRRHGEEKVEGI</sequence>
<organism evidence="3 4">
    <name type="scientific">Heterodera trifolii</name>
    <dbReference type="NCBI Taxonomy" id="157864"/>
    <lineage>
        <taxon>Eukaryota</taxon>
        <taxon>Metazoa</taxon>
        <taxon>Ecdysozoa</taxon>
        <taxon>Nematoda</taxon>
        <taxon>Chromadorea</taxon>
        <taxon>Rhabditida</taxon>
        <taxon>Tylenchina</taxon>
        <taxon>Tylenchomorpha</taxon>
        <taxon>Tylenchoidea</taxon>
        <taxon>Heteroderidae</taxon>
        <taxon>Heteroderinae</taxon>
        <taxon>Heterodera</taxon>
    </lineage>
</organism>
<dbReference type="InterPro" id="IPR016024">
    <property type="entry name" value="ARM-type_fold"/>
</dbReference>
<evidence type="ECO:0008006" key="5">
    <source>
        <dbReference type="Google" id="ProtNLM"/>
    </source>
</evidence>
<gene>
    <name evidence="3" type="ORF">niasHT_007962</name>
</gene>
<dbReference type="Gene3D" id="1.25.10.10">
    <property type="entry name" value="Leucine-rich Repeat Variant"/>
    <property type="match status" value="1"/>
</dbReference>
<protein>
    <recommendedName>
        <fullName evidence="5">Serine/threonine protein phosphatase 2A regulatory subunit</fullName>
    </recommendedName>
</protein>
<proteinExistence type="inferred from homology"/>
<reference evidence="3 4" key="1">
    <citation type="submission" date="2024-10" db="EMBL/GenBank/DDBJ databases">
        <authorList>
            <person name="Kim D."/>
        </authorList>
    </citation>
    <scope>NUCLEOTIDE SEQUENCE [LARGE SCALE GENOMIC DNA]</scope>
    <source>
        <strain evidence="3">BH-2024</strain>
    </source>
</reference>
<feature type="region of interest" description="Disordered" evidence="2">
    <location>
        <begin position="25"/>
        <end position="46"/>
    </location>
</feature>
<evidence type="ECO:0000256" key="2">
    <source>
        <dbReference type="SAM" id="MobiDB-lite"/>
    </source>
</evidence>
<dbReference type="Pfam" id="PF01603">
    <property type="entry name" value="B56"/>
    <property type="match status" value="1"/>
</dbReference>
<dbReference type="SUPFAM" id="SSF48371">
    <property type="entry name" value="ARM repeat"/>
    <property type="match status" value="1"/>
</dbReference>
<feature type="compositionally biased region" description="Low complexity" evidence="2">
    <location>
        <begin position="26"/>
        <end position="39"/>
    </location>
</feature>